<feature type="transmembrane region" description="Helical" evidence="1">
    <location>
        <begin position="220"/>
        <end position="240"/>
    </location>
</feature>
<proteinExistence type="predicted"/>
<name>A0A9P6DJU5_PLEER</name>
<gene>
    <name evidence="2" type="ORF">BDN71DRAFT_68696</name>
</gene>
<evidence type="ECO:0000256" key="1">
    <source>
        <dbReference type="SAM" id="Phobius"/>
    </source>
</evidence>
<feature type="transmembrane region" description="Helical" evidence="1">
    <location>
        <begin position="126"/>
        <end position="148"/>
    </location>
</feature>
<feature type="transmembrane region" description="Helical" evidence="1">
    <location>
        <begin position="85"/>
        <end position="106"/>
    </location>
</feature>
<dbReference type="EMBL" id="MU154530">
    <property type="protein sequence ID" value="KAF9499840.1"/>
    <property type="molecule type" value="Genomic_DNA"/>
</dbReference>
<dbReference type="Gene3D" id="1.20.1070.10">
    <property type="entry name" value="Rhodopsin 7-helix transmembrane proteins"/>
    <property type="match status" value="1"/>
</dbReference>
<comment type="caution">
    <text evidence="2">The sequence shown here is derived from an EMBL/GenBank/DDBJ whole genome shotgun (WGS) entry which is preliminary data.</text>
</comment>
<feature type="transmembrane region" description="Helical" evidence="1">
    <location>
        <begin position="246"/>
        <end position="264"/>
    </location>
</feature>
<evidence type="ECO:0000313" key="3">
    <source>
        <dbReference type="Proteomes" id="UP000807025"/>
    </source>
</evidence>
<dbReference type="Proteomes" id="UP000807025">
    <property type="component" value="Unassembled WGS sequence"/>
</dbReference>
<reference evidence="2" key="1">
    <citation type="submission" date="2020-11" db="EMBL/GenBank/DDBJ databases">
        <authorList>
            <consortium name="DOE Joint Genome Institute"/>
            <person name="Ahrendt S."/>
            <person name="Riley R."/>
            <person name="Andreopoulos W."/>
            <person name="Labutti K."/>
            <person name="Pangilinan J."/>
            <person name="Ruiz-Duenas F.J."/>
            <person name="Barrasa J.M."/>
            <person name="Sanchez-Garcia M."/>
            <person name="Camarero S."/>
            <person name="Miyauchi S."/>
            <person name="Serrano A."/>
            <person name="Linde D."/>
            <person name="Babiker R."/>
            <person name="Drula E."/>
            <person name="Ayuso-Fernandez I."/>
            <person name="Pacheco R."/>
            <person name="Padilla G."/>
            <person name="Ferreira P."/>
            <person name="Barriuso J."/>
            <person name="Kellner H."/>
            <person name="Castanera R."/>
            <person name="Alfaro M."/>
            <person name="Ramirez L."/>
            <person name="Pisabarro A.G."/>
            <person name="Kuo A."/>
            <person name="Tritt A."/>
            <person name="Lipzen A."/>
            <person name="He G."/>
            <person name="Yan M."/>
            <person name="Ng V."/>
            <person name="Cullen D."/>
            <person name="Martin F."/>
            <person name="Rosso M.-N."/>
            <person name="Henrissat B."/>
            <person name="Hibbett D."/>
            <person name="Martinez A.T."/>
            <person name="Grigoriev I.V."/>
        </authorList>
    </citation>
    <scope>NUCLEOTIDE SEQUENCE</scope>
    <source>
        <strain evidence="2">ATCC 90797</strain>
    </source>
</reference>
<evidence type="ECO:0000313" key="2">
    <source>
        <dbReference type="EMBL" id="KAF9499840.1"/>
    </source>
</evidence>
<feature type="transmembrane region" description="Helical" evidence="1">
    <location>
        <begin position="177"/>
        <end position="199"/>
    </location>
</feature>
<accession>A0A9P6DJU5</accession>
<keyword evidence="1" id="KW-1133">Transmembrane helix</keyword>
<feature type="transmembrane region" description="Helical" evidence="1">
    <location>
        <begin position="12"/>
        <end position="34"/>
    </location>
</feature>
<keyword evidence="1" id="KW-0812">Transmembrane</keyword>
<feature type="transmembrane region" description="Helical" evidence="1">
    <location>
        <begin position="46"/>
        <end position="65"/>
    </location>
</feature>
<dbReference type="AlphaFoldDB" id="A0A9P6DJU5"/>
<dbReference type="OrthoDB" id="3259067at2759"/>
<keyword evidence="3" id="KW-1185">Reference proteome</keyword>
<protein>
    <submittedName>
        <fullName evidence="2">Uncharacterized protein</fullName>
    </submittedName>
</protein>
<keyword evidence="1" id="KW-0472">Membrane</keyword>
<organism evidence="2 3">
    <name type="scientific">Pleurotus eryngii</name>
    <name type="common">Boletus of the steppes</name>
    <dbReference type="NCBI Taxonomy" id="5323"/>
    <lineage>
        <taxon>Eukaryota</taxon>
        <taxon>Fungi</taxon>
        <taxon>Dikarya</taxon>
        <taxon>Basidiomycota</taxon>
        <taxon>Agaricomycotina</taxon>
        <taxon>Agaricomycetes</taxon>
        <taxon>Agaricomycetidae</taxon>
        <taxon>Agaricales</taxon>
        <taxon>Pleurotineae</taxon>
        <taxon>Pleurotaceae</taxon>
        <taxon>Pleurotus</taxon>
    </lineage>
</organism>
<sequence length="304" mass="32972">MASGEVDDDGPFIRAFVALQATGAMGLGLLLLIALSSKRVRRDLTWYNFCIAWILSCISYLLLSFAGQQTGPAPNHVLCLTQASLIYAAPNLTAFATLALVIQLWLNVHSAPIGSTSPRHRVSGRITLILLVVPYAVAIVTLVASLMVASHWPGCVSRAKSSMYCEMNIRLPGQVSAILVAVSMGVAVFLEVSIAVSLYRNWRLLKSLDGQNMHSMKTSMRVGIFSLFSILSIAVAPVYLSAVMAPIPNLVIALTPVAAFLVFGSQKDFLSVWMFWRHPPSSPTYERDCDVAEMLKTSSSHSPT</sequence>